<dbReference type="Proteomes" id="UP000019376">
    <property type="component" value="Unassembled WGS sequence"/>
</dbReference>
<protein>
    <submittedName>
        <fullName evidence="2">Uncharacterized protein</fullName>
    </submittedName>
</protein>
<feature type="region of interest" description="Disordered" evidence="1">
    <location>
        <begin position="172"/>
        <end position="200"/>
    </location>
</feature>
<keyword evidence="3" id="KW-1185">Reference proteome</keyword>
<reference evidence="2 3" key="1">
    <citation type="journal article" date="2013" name="PLoS ONE">
        <title>Genomic and secretomic analyses reveal unique features of the lignocellulolytic enzyme system of Penicillium decumbens.</title>
        <authorList>
            <person name="Liu G."/>
            <person name="Zhang L."/>
            <person name="Wei X."/>
            <person name="Zou G."/>
            <person name="Qin Y."/>
            <person name="Ma L."/>
            <person name="Li J."/>
            <person name="Zheng H."/>
            <person name="Wang S."/>
            <person name="Wang C."/>
            <person name="Xun L."/>
            <person name="Zhao G.-P."/>
            <person name="Zhou Z."/>
            <person name="Qu Y."/>
        </authorList>
    </citation>
    <scope>NUCLEOTIDE SEQUENCE [LARGE SCALE GENOMIC DNA]</scope>
    <source>
        <strain evidence="3">114-2 / CGMCC 5302</strain>
    </source>
</reference>
<organism evidence="2 3">
    <name type="scientific">Penicillium oxalicum (strain 114-2 / CGMCC 5302)</name>
    <name type="common">Penicillium decumbens</name>
    <dbReference type="NCBI Taxonomy" id="933388"/>
    <lineage>
        <taxon>Eukaryota</taxon>
        <taxon>Fungi</taxon>
        <taxon>Dikarya</taxon>
        <taxon>Ascomycota</taxon>
        <taxon>Pezizomycotina</taxon>
        <taxon>Eurotiomycetes</taxon>
        <taxon>Eurotiomycetidae</taxon>
        <taxon>Eurotiales</taxon>
        <taxon>Aspergillaceae</taxon>
        <taxon>Penicillium</taxon>
    </lineage>
</organism>
<proteinExistence type="predicted"/>
<name>S8BA00_PENO1</name>
<dbReference type="EMBL" id="KB644413">
    <property type="protein sequence ID" value="EPS31632.1"/>
    <property type="molecule type" value="Genomic_DNA"/>
</dbReference>
<gene>
    <name evidence="2" type="ORF">PDE_06587</name>
</gene>
<feature type="region of interest" description="Disordered" evidence="1">
    <location>
        <begin position="35"/>
        <end position="56"/>
    </location>
</feature>
<sequence length="200" mass="22251">MKSDFSTGRWPEGEFRFFFFKVGAVCQLRSPAGPQLSGDVMPPTVSQSREMATGNPHERREVTLSFLWNQLNPLHHADRIAPCSRPEEPPPLLWEQSRPHAVMMVGLGESVARIPRARLSSSSVVHGGSLSHQTGMLAGPTIPPTHNNGPLFEGDAVREEFPLLIGGEALAKTTGRQWRRRSDKKMQTQAEEGFWEKEGE</sequence>
<evidence type="ECO:0000313" key="3">
    <source>
        <dbReference type="Proteomes" id="UP000019376"/>
    </source>
</evidence>
<accession>S8BA00</accession>
<evidence type="ECO:0000313" key="2">
    <source>
        <dbReference type="EMBL" id="EPS31632.1"/>
    </source>
</evidence>
<dbReference type="AlphaFoldDB" id="S8BA00"/>
<dbReference type="HOGENOM" id="CLU_1366667_0_0_1"/>
<evidence type="ECO:0000256" key="1">
    <source>
        <dbReference type="SAM" id="MobiDB-lite"/>
    </source>
</evidence>